<protein>
    <recommendedName>
        <fullName evidence="3">PPPDE domain-containing protein</fullName>
    </recommendedName>
</protein>
<accession>A0ABR3GS98</accession>
<evidence type="ECO:0008006" key="3">
    <source>
        <dbReference type="Google" id="ProtNLM"/>
    </source>
</evidence>
<dbReference type="Gene3D" id="3.90.1720.10">
    <property type="entry name" value="endopeptidase domain like (from Nostoc punctiforme)"/>
    <property type="match status" value="1"/>
</dbReference>
<comment type="caution">
    <text evidence="1">The sequence shown here is derived from an EMBL/GenBank/DDBJ whole genome shotgun (WGS) entry which is preliminary data.</text>
</comment>
<reference evidence="1 2" key="1">
    <citation type="submission" date="2024-02" db="EMBL/GenBank/DDBJ databases">
        <title>Discinaceae phylogenomics.</title>
        <authorList>
            <person name="Dirks A.C."/>
            <person name="James T.Y."/>
        </authorList>
    </citation>
    <scope>NUCLEOTIDE SEQUENCE [LARGE SCALE GENOMIC DNA]</scope>
    <source>
        <strain evidence="1 2">ACD0624</strain>
    </source>
</reference>
<dbReference type="Proteomes" id="UP001447188">
    <property type="component" value="Unassembled WGS sequence"/>
</dbReference>
<keyword evidence="2" id="KW-1185">Reference proteome</keyword>
<sequence length="235" mass="26874">MTSPTAPPKLQRGERNFYITIRTHTKPDAKETGCTDCEECVPVQKKPQWKTKFSKRAKTAVSSLADDLTMLVKQPHDQTGASKRVFEICKDLDGGTSDYSQSDRYASDEEYPTGIDSVKLGMKAGCEIKDTYSEPNYDILGGVCWRLLYSLKSQTRFTNSEIKHEAKRIWKRQRNYRLLDNNCQRFCILLAIYIRARQNTLLRMLNGKILKKQVGKTEKAFGGVSEFLRAGMEPR</sequence>
<gene>
    <name evidence="1" type="ORF">Q9L58_002258</name>
</gene>
<organism evidence="1 2">
    <name type="scientific">Discina gigas</name>
    <dbReference type="NCBI Taxonomy" id="1032678"/>
    <lineage>
        <taxon>Eukaryota</taxon>
        <taxon>Fungi</taxon>
        <taxon>Dikarya</taxon>
        <taxon>Ascomycota</taxon>
        <taxon>Pezizomycotina</taxon>
        <taxon>Pezizomycetes</taxon>
        <taxon>Pezizales</taxon>
        <taxon>Discinaceae</taxon>
        <taxon>Discina</taxon>
    </lineage>
</organism>
<evidence type="ECO:0000313" key="1">
    <source>
        <dbReference type="EMBL" id="KAL0638680.1"/>
    </source>
</evidence>
<dbReference type="EMBL" id="JBBBZM010000019">
    <property type="protein sequence ID" value="KAL0638680.1"/>
    <property type="molecule type" value="Genomic_DNA"/>
</dbReference>
<proteinExistence type="predicted"/>
<name>A0ABR3GS98_9PEZI</name>
<evidence type="ECO:0000313" key="2">
    <source>
        <dbReference type="Proteomes" id="UP001447188"/>
    </source>
</evidence>